<dbReference type="OrthoDB" id="427096at2759"/>
<dbReference type="InterPro" id="IPR031481">
    <property type="entry name" value="Glyco_tran_10_N"/>
</dbReference>
<evidence type="ECO:0000256" key="3">
    <source>
        <dbReference type="ARBA" id="ARBA00008919"/>
    </source>
</evidence>
<evidence type="ECO:0000256" key="6">
    <source>
        <dbReference type="ARBA" id="ARBA00022692"/>
    </source>
</evidence>
<evidence type="ECO:0000256" key="2">
    <source>
        <dbReference type="ARBA" id="ARBA00004922"/>
    </source>
</evidence>
<keyword evidence="10" id="KW-0472">Membrane</keyword>
<accession>A0A9X6RMH9</accession>
<evidence type="ECO:0000256" key="9">
    <source>
        <dbReference type="ARBA" id="ARBA00023034"/>
    </source>
</evidence>
<sequence>MPEFLIRDLPQPEQRTSDQLFVFTMFESVANRYFLPSRRHWNELDRSSGGYFNLTMTYRLDSHVFFDSFSGFYRPHFISSLAELLLQKAKGILWLVSHCKTSSHREDYVAELSRFVKVDKFGKCSGLGVKNPCPYPGCPDDFIRQYRFYLAFENSFCRDYVTEKVYWALNNDVVPIVMGGANYSRFLPPNSYLNVRDYLSPKALADHLLVLTHNETEYGKYFQWKLSGATLWEQPNVLRPSSSSGWCKLCETLHQPRRPGVRAPAVVHNITDWWFRGQCHSFPMTDQLHAKRHPHFLK</sequence>
<keyword evidence="9 12" id="KW-0333">Golgi apparatus</keyword>
<proteinExistence type="inferred from homology"/>
<dbReference type="AlphaFoldDB" id="A0A9X6RMH9"/>
<organism evidence="15 16">
    <name type="scientific">Hypsibius exemplaris</name>
    <name type="common">Freshwater tardigrade</name>
    <dbReference type="NCBI Taxonomy" id="2072580"/>
    <lineage>
        <taxon>Eukaryota</taxon>
        <taxon>Metazoa</taxon>
        <taxon>Ecdysozoa</taxon>
        <taxon>Tardigrada</taxon>
        <taxon>Eutardigrada</taxon>
        <taxon>Parachela</taxon>
        <taxon>Hypsibioidea</taxon>
        <taxon>Hypsibiidae</taxon>
        <taxon>Hypsibius</taxon>
    </lineage>
</organism>
<comment type="pathway">
    <text evidence="2">Protein modification; protein glycosylation.</text>
</comment>
<dbReference type="Pfam" id="PF00852">
    <property type="entry name" value="Glyco_transf_10"/>
    <property type="match status" value="1"/>
</dbReference>
<dbReference type="EMBL" id="MTYJ01000279">
    <property type="protein sequence ID" value="OWA52656.1"/>
    <property type="molecule type" value="Genomic_DNA"/>
</dbReference>
<evidence type="ECO:0000259" key="13">
    <source>
        <dbReference type="Pfam" id="PF00852"/>
    </source>
</evidence>
<keyword evidence="8" id="KW-1133">Transmembrane helix</keyword>
<dbReference type="GO" id="GO:0008417">
    <property type="term" value="F:fucosyltransferase activity"/>
    <property type="evidence" value="ECO:0007669"/>
    <property type="project" value="InterPro"/>
</dbReference>
<dbReference type="SUPFAM" id="SSF53756">
    <property type="entry name" value="UDP-Glycosyltransferase/glycogen phosphorylase"/>
    <property type="match status" value="1"/>
</dbReference>
<keyword evidence="16" id="KW-1185">Reference proteome</keyword>
<evidence type="ECO:0000313" key="15">
    <source>
        <dbReference type="EMBL" id="OWA52656.1"/>
    </source>
</evidence>
<keyword evidence="6 12" id="KW-0812">Transmembrane</keyword>
<comment type="similarity">
    <text evidence="3 12">Belongs to the glycosyltransferase 10 family.</text>
</comment>
<evidence type="ECO:0000259" key="14">
    <source>
        <dbReference type="Pfam" id="PF17039"/>
    </source>
</evidence>
<keyword evidence="7" id="KW-0735">Signal-anchor</keyword>
<reference evidence="16" key="1">
    <citation type="submission" date="2017-01" db="EMBL/GenBank/DDBJ databases">
        <title>Comparative genomics of anhydrobiosis in the tardigrade Hypsibius dujardini.</title>
        <authorList>
            <person name="Yoshida Y."/>
            <person name="Koutsovoulos G."/>
            <person name="Laetsch D."/>
            <person name="Stevens L."/>
            <person name="Kumar S."/>
            <person name="Horikawa D."/>
            <person name="Ishino K."/>
            <person name="Komine S."/>
            <person name="Tomita M."/>
            <person name="Blaxter M."/>
            <person name="Arakawa K."/>
        </authorList>
    </citation>
    <scope>NUCLEOTIDE SEQUENCE [LARGE SCALE GENOMIC DNA]</scope>
    <source>
        <strain evidence="16">Z151</strain>
    </source>
</reference>
<name>A0A9X6RMH9_HYPEX</name>
<dbReference type="Proteomes" id="UP000192578">
    <property type="component" value="Unassembled WGS sequence"/>
</dbReference>
<evidence type="ECO:0000256" key="12">
    <source>
        <dbReference type="RuleBase" id="RU003832"/>
    </source>
</evidence>
<keyword evidence="4 12" id="KW-0328">Glycosyltransferase</keyword>
<evidence type="ECO:0000313" key="16">
    <source>
        <dbReference type="Proteomes" id="UP000192578"/>
    </source>
</evidence>
<evidence type="ECO:0000256" key="10">
    <source>
        <dbReference type="ARBA" id="ARBA00023136"/>
    </source>
</evidence>
<evidence type="ECO:0000256" key="4">
    <source>
        <dbReference type="ARBA" id="ARBA00022676"/>
    </source>
</evidence>
<feature type="domain" description="Fucosyltransferase N-terminal" evidence="14">
    <location>
        <begin position="8"/>
        <end position="66"/>
    </location>
</feature>
<keyword evidence="11" id="KW-0325">Glycoprotein</keyword>
<dbReference type="InterPro" id="IPR038577">
    <property type="entry name" value="GT10-like_C_sf"/>
</dbReference>
<evidence type="ECO:0000256" key="5">
    <source>
        <dbReference type="ARBA" id="ARBA00022679"/>
    </source>
</evidence>
<dbReference type="InterPro" id="IPR001503">
    <property type="entry name" value="Glyco_trans_10"/>
</dbReference>
<evidence type="ECO:0000256" key="1">
    <source>
        <dbReference type="ARBA" id="ARBA00004447"/>
    </source>
</evidence>
<dbReference type="GO" id="GO:0032580">
    <property type="term" value="C:Golgi cisterna membrane"/>
    <property type="evidence" value="ECO:0007669"/>
    <property type="project" value="UniProtKB-SubCell"/>
</dbReference>
<feature type="domain" description="Fucosyltransferase C-terminal" evidence="13">
    <location>
        <begin position="87"/>
        <end position="273"/>
    </location>
</feature>
<dbReference type="InterPro" id="IPR055270">
    <property type="entry name" value="Glyco_tran_10_C"/>
</dbReference>
<dbReference type="PANTHER" id="PTHR48438">
    <property type="entry name" value="ALPHA-(1,3)-FUCOSYLTRANSFERASE C-RELATED"/>
    <property type="match status" value="1"/>
</dbReference>
<evidence type="ECO:0000256" key="11">
    <source>
        <dbReference type="ARBA" id="ARBA00023180"/>
    </source>
</evidence>
<dbReference type="Gene3D" id="3.40.50.11660">
    <property type="entry name" value="Glycosyl transferase family 10, C-terminal domain"/>
    <property type="match status" value="1"/>
</dbReference>
<dbReference type="PANTHER" id="PTHR48438:SF1">
    <property type="entry name" value="ALPHA-(1,3)-FUCOSYLTRANSFERASE C-RELATED"/>
    <property type="match status" value="1"/>
</dbReference>
<keyword evidence="5 12" id="KW-0808">Transferase</keyword>
<evidence type="ECO:0000256" key="8">
    <source>
        <dbReference type="ARBA" id="ARBA00022989"/>
    </source>
</evidence>
<comment type="subcellular location">
    <subcellularLocation>
        <location evidence="1 12">Golgi apparatus</location>
        <location evidence="1 12">Golgi stack membrane</location>
        <topology evidence="1 12">Single-pass type II membrane protein</topology>
    </subcellularLocation>
</comment>
<dbReference type="Pfam" id="PF17039">
    <property type="entry name" value="Glyco_tran_10_N"/>
    <property type="match status" value="1"/>
</dbReference>
<evidence type="ECO:0000256" key="7">
    <source>
        <dbReference type="ARBA" id="ARBA00022968"/>
    </source>
</evidence>
<gene>
    <name evidence="15" type="ORF">BV898_17103</name>
</gene>
<dbReference type="EC" id="2.4.1.-" evidence="12"/>
<comment type="caution">
    <text evidence="15">The sequence shown here is derived from an EMBL/GenBank/DDBJ whole genome shotgun (WGS) entry which is preliminary data.</text>
</comment>
<protein>
    <recommendedName>
        <fullName evidence="12">Fucosyltransferase</fullName>
        <ecNumber evidence="12">2.4.1.-</ecNumber>
    </recommendedName>
</protein>
<dbReference type="FunFam" id="3.40.50.11660:FF:000002">
    <property type="entry name" value="Alpha-(1,3)-fucosyltransferase"/>
    <property type="match status" value="1"/>
</dbReference>